<protein>
    <submittedName>
        <fullName evidence="1">Uncharacterized protein</fullName>
    </submittedName>
</protein>
<reference evidence="1 2" key="1">
    <citation type="submission" date="2016-06" db="EMBL/GenBank/DDBJ databases">
        <authorList>
            <person name="Kjaerup R.B."/>
            <person name="Dalgaard T.S."/>
            <person name="Juul-Madsen H.R."/>
        </authorList>
    </citation>
    <scope>NUCLEOTIDE SEQUENCE [LARGE SCALE GENOMIC DNA]</scope>
    <source>
        <strain evidence="1 2">1199456.5</strain>
    </source>
</reference>
<organism evidence="1 2">
    <name type="scientific">Mycolicibacterium mucogenicum</name>
    <name type="common">Mycobacterium mucogenicum</name>
    <dbReference type="NCBI Taxonomy" id="56689"/>
    <lineage>
        <taxon>Bacteria</taxon>
        <taxon>Bacillati</taxon>
        <taxon>Actinomycetota</taxon>
        <taxon>Actinomycetes</taxon>
        <taxon>Mycobacteriales</taxon>
        <taxon>Mycobacteriaceae</taxon>
        <taxon>Mycolicibacterium</taxon>
    </lineage>
</organism>
<sequence>MNDSGDAWERTAVRPFEVFPELYRHMDTQLLSAIASGDHASRAAAIGAASREVVERIAHLREPWVLNIDADATIESIDRHAVKLFERGAPEIGEWVQRILGHWRRQRSWFNLTVDVVARAGNDDLNRVVIASADCIRRATFAFLDIDFGADPPMPDDPSYGLLLAVGEIFTTHRDQNPLRMQLDSVGGLAAAPEHNPWVAALIDQELVIYRRLYRVFFQLLEHAGMFDDREDDREFFYTPDEVDRQTR</sequence>
<accession>A0A1A0N1M9</accession>
<evidence type="ECO:0000313" key="1">
    <source>
        <dbReference type="EMBL" id="OBA91565.1"/>
    </source>
</evidence>
<dbReference type="Proteomes" id="UP000093962">
    <property type="component" value="Unassembled WGS sequence"/>
</dbReference>
<dbReference type="OrthoDB" id="4698514at2"/>
<proteinExistence type="predicted"/>
<dbReference type="EMBL" id="LZSF01000028">
    <property type="protein sequence ID" value="OBA91565.1"/>
    <property type="molecule type" value="Genomic_DNA"/>
</dbReference>
<dbReference type="RefSeq" id="WP_064857521.1">
    <property type="nucleotide sequence ID" value="NZ_LZSF01000028.1"/>
</dbReference>
<gene>
    <name evidence="1" type="ORF">A5642_10040</name>
</gene>
<comment type="caution">
    <text evidence="1">The sequence shown here is derived from an EMBL/GenBank/DDBJ whole genome shotgun (WGS) entry which is preliminary data.</text>
</comment>
<evidence type="ECO:0000313" key="2">
    <source>
        <dbReference type="Proteomes" id="UP000093962"/>
    </source>
</evidence>
<name>A0A1A0N1M9_MYCMU</name>
<dbReference type="AlphaFoldDB" id="A0A1A0N1M9"/>